<proteinExistence type="predicted"/>
<comment type="caution">
    <text evidence="3">The sequence shown here is derived from an EMBL/GenBank/DDBJ whole genome shotgun (WGS) entry which is preliminary data.</text>
</comment>
<sequence>MSSEKGLSAGIKSYFEATRGATYSFIFALPLFILYEFLSWMGSDARGAGVRNGADVLVKSLLAPLGIRSLPAFAALLAIAFGIAIYRENSRQKIKVVNSWFAWMLGESVIYAFLLAPAVNFMMTKARLLSLSFSQEFTVMLGAGLYEELVFRVLLIAMVRWMVNTSFSIRGWESSLYAVIVSSLIFSGFHHVGSFGEPFTWSAFIFRALAGGVLALMYILRGFGITAYSHAIYDLLVLFTR</sequence>
<accession>A0A2N1PTQ5</accession>
<evidence type="ECO:0000313" key="4">
    <source>
        <dbReference type="Proteomes" id="UP000233256"/>
    </source>
</evidence>
<evidence type="ECO:0000259" key="2">
    <source>
        <dbReference type="Pfam" id="PF02517"/>
    </source>
</evidence>
<dbReference type="InterPro" id="IPR003675">
    <property type="entry name" value="Rce1/LyrA-like_dom"/>
</dbReference>
<feature type="transmembrane region" description="Helical" evidence="1">
    <location>
        <begin position="139"/>
        <end position="163"/>
    </location>
</feature>
<feature type="transmembrane region" description="Helical" evidence="1">
    <location>
        <begin position="61"/>
        <end position="86"/>
    </location>
</feature>
<keyword evidence="1" id="KW-0812">Transmembrane</keyword>
<dbReference type="GO" id="GO:0080120">
    <property type="term" value="P:CAAX-box protein maturation"/>
    <property type="evidence" value="ECO:0007669"/>
    <property type="project" value="UniProtKB-ARBA"/>
</dbReference>
<name>A0A2N1PTQ5_9BACT</name>
<protein>
    <recommendedName>
        <fullName evidence="2">CAAX prenyl protease 2/Lysostaphin resistance protein A-like domain-containing protein</fullName>
    </recommendedName>
</protein>
<dbReference type="GO" id="GO:0004175">
    <property type="term" value="F:endopeptidase activity"/>
    <property type="evidence" value="ECO:0007669"/>
    <property type="project" value="UniProtKB-ARBA"/>
</dbReference>
<feature type="transmembrane region" description="Helical" evidence="1">
    <location>
        <begin position="98"/>
        <end position="119"/>
    </location>
</feature>
<dbReference type="AlphaFoldDB" id="A0A2N1PTQ5"/>
<gene>
    <name evidence="3" type="ORF">CVV64_03265</name>
</gene>
<feature type="transmembrane region" description="Helical" evidence="1">
    <location>
        <begin position="21"/>
        <end position="41"/>
    </location>
</feature>
<reference evidence="3 4" key="1">
    <citation type="journal article" date="2017" name="ISME J.">
        <title>Potential for microbial H2 and metal transformations associated with novel bacteria and archaea in deep terrestrial subsurface sediments.</title>
        <authorList>
            <person name="Hernsdorf A.W."/>
            <person name="Amano Y."/>
            <person name="Miyakawa K."/>
            <person name="Ise K."/>
            <person name="Suzuki Y."/>
            <person name="Anantharaman K."/>
            <person name="Probst A."/>
            <person name="Burstein D."/>
            <person name="Thomas B.C."/>
            <person name="Banfield J.F."/>
        </authorList>
    </citation>
    <scope>NUCLEOTIDE SEQUENCE [LARGE SCALE GENOMIC DNA]</scope>
    <source>
        <strain evidence="3">HGW-Wallbacteria-1</strain>
    </source>
</reference>
<evidence type="ECO:0000313" key="3">
    <source>
        <dbReference type="EMBL" id="PKK91696.1"/>
    </source>
</evidence>
<keyword evidence="1" id="KW-1133">Transmembrane helix</keyword>
<dbReference type="EMBL" id="PGXC01000002">
    <property type="protein sequence ID" value="PKK91696.1"/>
    <property type="molecule type" value="Genomic_DNA"/>
</dbReference>
<feature type="transmembrane region" description="Helical" evidence="1">
    <location>
        <begin position="175"/>
        <end position="193"/>
    </location>
</feature>
<dbReference type="Proteomes" id="UP000233256">
    <property type="component" value="Unassembled WGS sequence"/>
</dbReference>
<keyword evidence="1" id="KW-0472">Membrane</keyword>
<evidence type="ECO:0000256" key="1">
    <source>
        <dbReference type="SAM" id="Phobius"/>
    </source>
</evidence>
<feature type="domain" description="CAAX prenyl protease 2/Lysostaphin resistance protein A-like" evidence="2">
    <location>
        <begin position="137"/>
        <end position="235"/>
    </location>
</feature>
<dbReference type="Pfam" id="PF02517">
    <property type="entry name" value="Rce1-like"/>
    <property type="match status" value="1"/>
</dbReference>
<organism evidence="3 4">
    <name type="scientific">Candidatus Wallbacteria bacterium HGW-Wallbacteria-1</name>
    <dbReference type="NCBI Taxonomy" id="2013854"/>
    <lineage>
        <taxon>Bacteria</taxon>
        <taxon>Candidatus Walliibacteriota</taxon>
    </lineage>
</organism>
<feature type="transmembrane region" description="Helical" evidence="1">
    <location>
        <begin position="199"/>
        <end position="220"/>
    </location>
</feature>